<reference evidence="1 2" key="1">
    <citation type="submission" date="2006-10" db="EMBL/GenBank/DDBJ databases">
        <title>Complete sequence of Syntrophobacter fumaroxidans MPOB.</title>
        <authorList>
            <consortium name="US DOE Joint Genome Institute"/>
            <person name="Copeland A."/>
            <person name="Lucas S."/>
            <person name="Lapidus A."/>
            <person name="Barry K."/>
            <person name="Detter J.C."/>
            <person name="Glavina del Rio T."/>
            <person name="Hammon N."/>
            <person name="Israni S."/>
            <person name="Pitluck S."/>
            <person name="Goltsman E.G."/>
            <person name="Martinez M."/>
            <person name="Schmutz J."/>
            <person name="Larimer F."/>
            <person name="Land M."/>
            <person name="Hauser L."/>
            <person name="Kyrpides N."/>
            <person name="Kim E."/>
            <person name="Boone D.R."/>
            <person name="Brockman F."/>
            <person name="Culley D."/>
            <person name="Ferry J."/>
            <person name="Gunsalus R."/>
            <person name="McInerney M.J."/>
            <person name="Morrison M."/>
            <person name="Plugge C."/>
            <person name="Rohlin L."/>
            <person name="Scholten J."/>
            <person name="Sieber J."/>
            <person name="Stams A.J.M."/>
            <person name="Worm P."/>
            <person name="Henstra A.M."/>
            <person name="Richardson P."/>
        </authorList>
    </citation>
    <scope>NUCLEOTIDE SEQUENCE [LARGE SCALE GENOMIC DNA]</scope>
    <source>
        <strain evidence="2">DSM 10017 / MPOB</strain>
    </source>
</reference>
<dbReference type="AlphaFoldDB" id="A0LEZ2"/>
<dbReference type="KEGG" id="sfu:Sfum_0293"/>
<dbReference type="Proteomes" id="UP000001784">
    <property type="component" value="Chromosome"/>
</dbReference>
<dbReference type="EMBL" id="CP000478">
    <property type="protein sequence ID" value="ABK15994.1"/>
    <property type="molecule type" value="Genomic_DNA"/>
</dbReference>
<dbReference type="RefSeq" id="WP_011697167.1">
    <property type="nucleotide sequence ID" value="NC_008554.1"/>
</dbReference>
<proteinExistence type="predicted"/>
<name>A0LEZ2_SYNFM</name>
<dbReference type="HOGENOM" id="CLU_2235235_0_0_7"/>
<protein>
    <submittedName>
        <fullName evidence="1">Uncharacterized protein</fullName>
    </submittedName>
</protein>
<organism evidence="1 2">
    <name type="scientific">Syntrophobacter fumaroxidans (strain DSM 10017 / MPOB)</name>
    <dbReference type="NCBI Taxonomy" id="335543"/>
    <lineage>
        <taxon>Bacteria</taxon>
        <taxon>Pseudomonadati</taxon>
        <taxon>Thermodesulfobacteriota</taxon>
        <taxon>Syntrophobacteria</taxon>
        <taxon>Syntrophobacterales</taxon>
        <taxon>Syntrophobacteraceae</taxon>
        <taxon>Syntrophobacter</taxon>
    </lineage>
</organism>
<dbReference type="InParanoid" id="A0LEZ2"/>
<evidence type="ECO:0000313" key="2">
    <source>
        <dbReference type="Proteomes" id="UP000001784"/>
    </source>
</evidence>
<gene>
    <name evidence="1" type="ordered locus">Sfum_0293</name>
</gene>
<keyword evidence="2" id="KW-1185">Reference proteome</keyword>
<sequence>MEQKIVSERLYVKIDETGKLVEASYLPMVDSRIEPVPTPLIPAATTKSASFQINEEGIIVEASPPNLNGHKLVLHAKSDSALGRTDAVTPKRVWVPDGKGGWICV</sequence>
<evidence type="ECO:0000313" key="1">
    <source>
        <dbReference type="EMBL" id="ABK15994.1"/>
    </source>
</evidence>
<accession>A0LEZ2</accession>